<reference evidence="1" key="1">
    <citation type="submission" date="2020-07" db="EMBL/GenBank/DDBJ databases">
        <title>Huge and variable diversity of episymbiotic CPR bacteria and DPANN archaea in groundwater ecosystems.</title>
        <authorList>
            <person name="He C.Y."/>
            <person name="Keren R."/>
            <person name="Whittaker M."/>
            <person name="Farag I.F."/>
            <person name="Doudna J."/>
            <person name="Cate J.H.D."/>
            <person name="Banfield J.F."/>
        </authorList>
    </citation>
    <scope>NUCLEOTIDE SEQUENCE</scope>
    <source>
        <strain evidence="1">NC_groundwater_928_Pr1_S-0.2um_72_17</strain>
    </source>
</reference>
<evidence type="ECO:0000313" key="1">
    <source>
        <dbReference type="EMBL" id="MBI3540340.1"/>
    </source>
</evidence>
<dbReference type="EMBL" id="JACQAY010000291">
    <property type="protein sequence ID" value="MBI3540340.1"/>
    <property type="molecule type" value="Genomic_DNA"/>
</dbReference>
<gene>
    <name evidence="1" type="ORF">HY076_08725</name>
</gene>
<sequence length="68" mass="7778">MTEPLDSDLTPAQRVDDIPRILRALRLAVQEALWRHRLAGNPVAIWKDGRVKWVQPEDIPVPEDEGRA</sequence>
<organism evidence="1 2">
    <name type="scientific">Eiseniibacteriota bacterium</name>
    <dbReference type="NCBI Taxonomy" id="2212470"/>
    <lineage>
        <taxon>Bacteria</taxon>
        <taxon>Candidatus Eiseniibacteriota</taxon>
    </lineage>
</organism>
<comment type="caution">
    <text evidence="1">The sequence shown here is derived from an EMBL/GenBank/DDBJ whole genome shotgun (WGS) entry which is preliminary data.</text>
</comment>
<dbReference type="AlphaFoldDB" id="A0A9D6LB58"/>
<name>A0A9D6LB58_UNCEI</name>
<dbReference type="Proteomes" id="UP000807850">
    <property type="component" value="Unassembled WGS sequence"/>
</dbReference>
<protein>
    <submittedName>
        <fullName evidence="1">Uncharacterized protein</fullName>
    </submittedName>
</protein>
<proteinExistence type="predicted"/>
<accession>A0A9D6LB58</accession>
<evidence type="ECO:0000313" key="2">
    <source>
        <dbReference type="Proteomes" id="UP000807850"/>
    </source>
</evidence>